<dbReference type="Gene3D" id="1.25.70.10">
    <property type="entry name" value="Transcription termination factor 3, mitochondrial"/>
    <property type="match status" value="2"/>
</dbReference>
<dbReference type="AlphaFoldDB" id="A0A7R9BFZ6"/>
<dbReference type="Proteomes" id="UP000678499">
    <property type="component" value="Unassembled WGS sequence"/>
</dbReference>
<evidence type="ECO:0000256" key="1">
    <source>
        <dbReference type="ARBA" id="ARBA00007692"/>
    </source>
</evidence>
<evidence type="ECO:0000313" key="4">
    <source>
        <dbReference type="Proteomes" id="UP000678499"/>
    </source>
</evidence>
<reference evidence="3" key="1">
    <citation type="submission" date="2020-11" db="EMBL/GenBank/DDBJ databases">
        <authorList>
            <person name="Tran Van P."/>
        </authorList>
    </citation>
    <scope>NUCLEOTIDE SEQUENCE</scope>
</reference>
<evidence type="ECO:0000256" key="2">
    <source>
        <dbReference type="ARBA" id="ARBA00022946"/>
    </source>
</evidence>
<dbReference type="InterPro" id="IPR003690">
    <property type="entry name" value="MTERF"/>
</dbReference>
<dbReference type="PANTHER" id="PTHR15437">
    <property type="entry name" value="TRANSCRIPTION TERMINATION FACTOR, MITOCHONDRIAL"/>
    <property type="match status" value="1"/>
</dbReference>
<dbReference type="InterPro" id="IPR038538">
    <property type="entry name" value="MTERF_sf"/>
</dbReference>
<dbReference type="EMBL" id="CAJPEX010000273">
    <property type="protein sequence ID" value="CAG0914756.1"/>
    <property type="molecule type" value="Genomic_DNA"/>
</dbReference>
<organism evidence="3">
    <name type="scientific">Notodromas monacha</name>
    <dbReference type="NCBI Taxonomy" id="399045"/>
    <lineage>
        <taxon>Eukaryota</taxon>
        <taxon>Metazoa</taxon>
        <taxon>Ecdysozoa</taxon>
        <taxon>Arthropoda</taxon>
        <taxon>Crustacea</taxon>
        <taxon>Oligostraca</taxon>
        <taxon>Ostracoda</taxon>
        <taxon>Podocopa</taxon>
        <taxon>Podocopida</taxon>
        <taxon>Cypridocopina</taxon>
        <taxon>Cypridoidea</taxon>
        <taxon>Cyprididae</taxon>
        <taxon>Notodromas</taxon>
    </lineage>
</organism>
<keyword evidence="2" id="KW-0809">Transit peptide</keyword>
<dbReference type="GO" id="GO:0003676">
    <property type="term" value="F:nucleic acid binding"/>
    <property type="evidence" value="ECO:0007669"/>
    <property type="project" value="InterPro"/>
</dbReference>
<evidence type="ECO:0000313" key="3">
    <source>
        <dbReference type="EMBL" id="CAD7274604.1"/>
    </source>
</evidence>
<dbReference type="EMBL" id="OA882310">
    <property type="protein sequence ID" value="CAD7274604.1"/>
    <property type="molecule type" value="Genomic_DNA"/>
</dbReference>
<keyword evidence="4" id="KW-1185">Reference proteome</keyword>
<dbReference type="GO" id="GO:0005759">
    <property type="term" value="C:mitochondrial matrix"/>
    <property type="evidence" value="ECO:0007669"/>
    <property type="project" value="TreeGrafter"/>
</dbReference>
<proteinExistence type="inferred from homology"/>
<protein>
    <recommendedName>
        <fullName evidence="5">Transcription termination factor 3, mitochondrial</fullName>
    </recommendedName>
</protein>
<accession>A0A7R9BFZ6</accession>
<dbReference type="OrthoDB" id="75923at2759"/>
<sequence length="445" mass="50500">MRAKIMYASYVCLRRIARLQVSARQCATFTDFFPDSIGGSKDCAENIADILQMDLAKTESILESHPFLMKDLDELQNNVEFLEKRGLRRGTVAQTPGILNFSTRSLIERTHLVEEASDYQLSEAFPLMKDLDELQNNVEFLEKRGLRRGTVAQTPGILNFSTRSLIERTHLVEEASDYQLSEAFPFCTTKTLSEMDVRRSTDSVVLGHRSRPKYFAAKLDLEPSSACSLFVKFPFLHLVLPIKLSEVIELLLSNGIAKQDLTEDLWILRHNKSVMAKRLKIARKYEVTVKPWHLRCPEKRFNASMEVNQANHVARGDCANNVQFLATALSCSEEDIRDYFRRFNPLKTVSTIKLKTGLDVLLKAGFSKAQILNGLRVLAYDPQRIALRLTTLKKKNLEGTHEVIFCASRPPRDLITRVLRSSKGINPPVRYASAMHTSTICTDNS</sequence>
<gene>
    <name evidence="3" type="ORF">NMOB1V02_LOCUS2432</name>
</gene>
<comment type="similarity">
    <text evidence="1">Belongs to the mTERF family.</text>
</comment>
<evidence type="ECO:0008006" key="5">
    <source>
        <dbReference type="Google" id="ProtNLM"/>
    </source>
</evidence>
<name>A0A7R9BFZ6_9CRUS</name>
<dbReference type="PANTHER" id="PTHR15437:SF6">
    <property type="entry name" value="TRANSCRIPTION TERMINATION FACTOR, MITOCHONDRIAL"/>
    <property type="match status" value="1"/>
</dbReference>
<dbReference type="GO" id="GO:0006393">
    <property type="term" value="P:termination of mitochondrial transcription"/>
    <property type="evidence" value="ECO:0007669"/>
    <property type="project" value="TreeGrafter"/>
</dbReference>